<feature type="domain" description="Glycosyltransferase 2-like" evidence="1">
    <location>
        <begin position="4"/>
        <end position="139"/>
    </location>
</feature>
<evidence type="ECO:0000313" key="2">
    <source>
        <dbReference type="EMBL" id="MDT0557349.1"/>
    </source>
</evidence>
<organism evidence="2 3">
    <name type="scientific">Microcosmobacter mediterraneus</name>
    <dbReference type="NCBI Taxonomy" id="3075607"/>
    <lineage>
        <taxon>Bacteria</taxon>
        <taxon>Pseudomonadati</taxon>
        <taxon>Bacteroidota</taxon>
        <taxon>Flavobacteriia</taxon>
        <taxon>Flavobacteriales</taxon>
        <taxon>Flavobacteriaceae</taxon>
        <taxon>Microcosmobacter</taxon>
    </lineage>
</organism>
<dbReference type="InterPro" id="IPR029044">
    <property type="entry name" value="Nucleotide-diphossugar_trans"/>
</dbReference>
<comment type="caution">
    <text evidence="2">The sequence shown here is derived from an EMBL/GenBank/DDBJ whole genome shotgun (WGS) entry which is preliminary data.</text>
</comment>
<dbReference type="EC" id="2.4.-.-" evidence="2"/>
<dbReference type="Gene3D" id="3.90.550.10">
    <property type="entry name" value="Spore Coat Polysaccharide Biosynthesis Protein SpsA, Chain A"/>
    <property type="match status" value="1"/>
</dbReference>
<dbReference type="Pfam" id="PF00535">
    <property type="entry name" value="Glycos_transf_2"/>
    <property type="match status" value="1"/>
</dbReference>
<dbReference type="CDD" id="cd00761">
    <property type="entry name" value="Glyco_tranf_GTA_type"/>
    <property type="match status" value="1"/>
</dbReference>
<dbReference type="EMBL" id="JAVRIA010000001">
    <property type="protein sequence ID" value="MDT0557349.1"/>
    <property type="molecule type" value="Genomic_DNA"/>
</dbReference>
<keyword evidence="2" id="KW-0808">Transferase</keyword>
<gene>
    <name evidence="2" type="ORF">RM697_01735</name>
</gene>
<keyword evidence="2" id="KW-0328">Glycosyltransferase</keyword>
<proteinExistence type="predicted"/>
<dbReference type="InterPro" id="IPR050834">
    <property type="entry name" value="Glycosyltransf_2"/>
</dbReference>
<accession>A0ABU2YGN9</accession>
<evidence type="ECO:0000313" key="3">
    <source>
        <dbReference type="Proteomes" id="UP001259492"/>
    </source>
</evidence>
<name>A0ABU2YGN9_9FLAO</name>
<sequence length="332" mass="39356">MKLSIIVPVYNGEKFINRAYQSIINQKLDDIAYEIIFVDNNSTDNSYKLIKELKTIDSKIRLVKQPHQGEANARNKGVAESKGNYVYQLDVDDEIYPDALRKLMAVLDNNEEIHAVFGKMVKSTKSLDETVKPEDETNEVILKQKPFWGMEWFLKLQTVVGEAAFMHRRIVFDNIGNYNTKISMGTDTVFDIELGMTHNVAFIDTYIYLYYKHADSITEQSKRQISQVFHLWSRLVEYHLPYYLANEVPLEYKSHLFNQLFSTPAKILYHTPKFRDRTLLLKQIKKQILPYKLTFLIRSYLTLMVYWPNKYLLKYYVYRLSKRYVRTHFDTF</sequence>
<dbReference type="RefSeq" id="WP_311426117.1">
    <property type="nucleotide sequence ID" value="NZ_JAVRIA010000001.1"/>
</dbReference>
<dbReference type="GO" id="GO:0016757">
    <property type="term" value="F:glycosyltransferase activity"/>
    <property type="evidence" value="ECO:0007669"/>
    <property type="project" value="UniProtKB-KW"/>
</dbReference>
<keyword evidence="3" id="KW-1185">Reference proteome</keyword>
<dbReference type="InterPro" id="IPR001173">
    <property type="entry name" value="Glyco_trans_2-like"/>
</dbReference>
<reference evidence="2 3" key="1">
    <citation type="submission" date="2023-09" db="EMBL/GenBank/DDBJ databases">
        <authorList>
            <person name="Rey-Velasco X."/>
        </authorList>
    </citation>
    <scope>NUCLEOTIDE SEQUENCE [LARGE SCALE GENOMIC DNA]</scope>
    <source>
        <strain evidence="2 3">W332</strain>
    </source>
</reference>
<evidence type="ECO:0000259" key="1">
    <source>
        <dbReference type="Pfam" id="PF00535"/>
    </source>
</evidence>
<dbReference type="Proteomes" id="UP001259492">
    <property type="component" value="Unassembled WGS sequence"/>
</dbReference>
<dbReference type="SUPFAM" id="SSF53448">
    <property type="entry name" value="Nucleotide-diphospho-sugar transferases"/>
    <property type="match status" value="1"/>
</dbReference>
<dbReference type="PANTHER" id="PTHR43685">
    <property type="entry name" value="GLYCOSYLTRANSFERASE"/>
    <property type="match status" value="1"/>
</dbReference>
<dbReference type="PANTHER" id="PTHR43685:SF11">
    <property type="entry name" value="GLYCOSYLTRANSFERASE TAGX-RELATED"/>
    <property type="match status" value="1"/>
</dbReference>
<protein>
    <submittedName>
        <fullName evidence="2">Glycosyltransferase family 2 protein</fullName>
        <ecNumber evidence="2">2.4.-.-</ecNumber>
    </submittedName>
</protein>